<gene>
    <name evidence="5" type="primary">g7066</name>
    <name evidence="5" type="ORF">VP750_LOCUS6046</name>
</gene>
<evidence type="ECO:0000256" key="3">
    <source>
        <dbReference type="ARBA" id="ARBA00024018"/>
    </source>
</evidence>
<evidence type="ECO:0000259" key="4">
    <source>
        <dbReference type="Pfam" id="PF01494"/>
    </source>
</evidence>
<evidence type="ECO:0000256" key="1">
    <source>
        <dbReference type="ARBA" id="ARBA00023002"/>
    </source>
</evidence>
<evidence type="ECO:0000313" key="5">
    <source>
        <dbReference type="EMBL" id="CAL5224387.1"/>
    </source>
</evidence>
<dbReference type="PANTHER" id="PTHR45934:SF9">
    <property type="entry name" value="FAD_NAD(P)-BINDING OXIDOREDUCTASE FAMILY PROTEIN"/>
    <property type="match status" value="1"/>
</dbReference>
<evidence type="ECO:0000256" key="2">
    <source>
        <dbReference type="ARBA" id="ARBA00023033"/>
    </source>
</evidence>
<dbReference type="Pfam" id="PF01494">
    <property type="entry name" value="FAD_binding_3"/>
    <property type="match status" value="1"/>
</dbReference>
<dbReference type="InterPro" id="IPR002938">
    <property type="entry name" value="FAD-bd"/>
</dbReference>
<keyword evidence="6" id="KW-1185">Reference proteome</keyword>
<name>A0ABP1G3K4_9CHLO</name>
<dbReference type="PRINTS" id="PR00420">
    <property type="entry name" value="RNGMNOXGNASE"/>
</dbReference>
<organism evidence="5 6">
    <name type="scientific">Coccomyxa viridis</name>
    <dbReference type="NCBI Taxonomy" id="1274662"/>
    <lineage>
        <taxon>Eukaryota</taxon>
        <taxon>Viridiplantae</taxon>
        <taxon>Chlorophyta</taxon>
        <taxon>core chlorophytes</taxon>
        <taxon>Trebouxiophyceae</taxon>
        <taxon>Trebouxiophyceae incertae sedis</taxon>
        <taxon>Coccomyxaceae</taxon>
        <taxon>Coccomyxa</taxon>
    </lineage>
</organism>
<sequence>MDVLGIADTLRERFCRIERYVAMRETGQILNNVRVADCADGPHEVRGCVRNDLVRTLSDALPQGTVRLGCSVASADFSPEGCSVTLDSGEVIACKVLVGADGVYSKVKAVIGGPTTEYSGWSTYRGMATFKEGIPNRPQDIPNFAQDFCLMNGGTQAGVAGLYPLDTQRCYYFFGFPVEQNEATKLKKASNAEKKTDLAQRIVAFPKRLQEAVAYTAEDDIFLNHIGDRVMEQGETWGRDLATLVGDAAHPTTPALGQGGCMALEDGPELAAALRDVAQAAAVPWAQVPAADIEKALREFEHQRSTRCAPLVAQARQNGRRLTVKRSWLGVLIRDWFIRMYAMNPATQFKHTIWTPPSLDVPASTPVAAS</sequence>
<accession>A0ABP1G3K4</accession>
<dbReference type="InterPro" id="IPR036188">
    <property type="entry name" value="FAD/NAD-bd_sf"/>
</dbReference>
<evidence type="ECO:0000313" key="6">
    <source>
        <dbReference type="Proteomes" id="UP001497392"/>
    </source>
</evidence>
<comment type="similarity">
    <text evidence="3">Belongs to the 3-hydroxybenzoate 6-hydroxylase family.</text>
</comment>
<reference evidence="5 6" key="1">
    <citation type="submission" date="2024-06" db="EMBL/GenBank/DDBJ databases">
        <authorList>
            <person name="Kraege A."/>
            <person name="Thomma B."/>
        </authorList>
    </citation>
    <scope>NUCLEOTIDE SEQUENCE [LARGE SCALE GENOMIC DNA]</scope>
</reference>
<comment type="caution">
    <text evidence="5">The sequence shown here is derived from an EMBL/GenBank/DDBJ whole genome shotgun (WGS) entry which is preliminary data.</text>
</comment>
<protein>
    <submittedName>
        <fullName evidence="5">G7066 protein</fullName>
    </submittedName>
</protein>
<keyword evidence="1" id="KW-0560">Oxidoreductase</keyword>
<dbReference type="Proteomes" id="UP001497392">
    <property type="component" value="Unassembled WGS sequence"/>
</dbReference>
<proteinExistence type="inferred from homology"/>
<dbReference type="EMBL" id="CAXHTA020000010">
    <property type="protein sequence ID" value="CAL5224387.1"/>
    <property type="molecule type" value="Genomic_DNA"/>
</dbReference>
<dbReference type="SUPFAM" id="SSF51905">
    <property type="entry name" value="FAD/NAD(P)-binding domain"/>
    <property type="match status" value="1"/>
</dbReference>
<feature type="domain" description="FAD-binding" evidence="4">
    <location>
        <begin position="41"/>
        <end position="282"/>
    </location>
</feature>
<keyword evidence="2" id="KW-0503">Monooxygenase</keyword>
<dbReference type="InterPro" id="IPR044560">
    <property type="entry name" value="MOase"/>
</dbReference>
<dbReference type="PANTHER" id="PTHR45934">
    <property type="entry name" value="FAD/NAD(P)-BINDING OXIDOREDUCTASE FAMILY PROTEIN"/>
    <property type="match status" value="1"/>
</dbReference>
<dbReference type="Gene3D" id="3.50.50.60">
    <property type="entry name" value="FAD/NAD(P)-binding domain"/>
    <property type="match status" value="1"/>
</dbReference>